<dbReference type="GeneID" id="17268629"/>
<evidence type="ECO:0000313" key="6">
    <source>
        <dbReference type="Proteomes" id="UP000013827"/>
    </source>
</evidence>
<dbReference type="STRING" id="2903.R1CKH9"/>
<dbReference type="Pfam" id="PF00232">
    <property type="entry name" value="Glyco_hydro_1"/>
    <property type="match status" value="1"/>
</dbReference>
<dbReference type="PANTHER" id="PTHR10353:SF36">
    <property type="entry name" value="LP05116P"/>
    <property type="match status" value="1"/>
</dbReference>
<keyword evidence="3" id="KW-0326">Glycosidase</keyword>
<dbReference type="PRINTS" id="PR00131">
    <property type="entry name" value="GLHYDRLASE1"/>
</dbReference>
<comment type="similarity">
    <text evidence="1 4">Belongs to the glycosyl hydrolase 1 family.</text>
</comment>
<keyword evidence="6" id="KW-1185">Reference proteome</keyword>
<accession>A0A0D3JHU7</accession>
<keyword evidence="2" id="KW-0378">Hydrolase</keyword>
<evidence type="ECO:0008006" key="7">
    <source>
        <dbReference type="Google" id="ProtNLM"/>
    </source>
</evidence>
<evidence type="ECO:0000256" key="4">
    <source>
        <dbReference type="RuleBase" id="RU003690"/>
    </source>
</evidence>
<dbReference type="PANTHER" id="PTHR10353">
    <property type="entry name" value="GLYCOSYL HYDROLASE"/>
    <property type="match status" value="1"/>
</dbReference>
<dbReference type="PaxDb" id="2903-EOD23082"/>
<dbReference type="eggNOG" id="KOG0626">
    <property type="taxonomic scope" value="Eukaryota"/>
</dbReference>
<evidence type="ECO:0000256" key="2">
    <source>
        <dbReference type="ARBA" id="ARBA00022801"/>
    </source>
</evidence>
<organism evidence="5 6">
    <name type="scientific">Emiliania huxleyi (strain CCMP1516)</name>
    <dbReference type="NCBI Taxonomy" id="280463"/>
    <lineage>
        <taxon>Eukaryota</taxon>
        <taxon>Haptista</taxon>
        <taxon>Haptophyta</taxon>
        <taxon>Prymnesiophyceae</taxon>
        <taxon>Isochrysidales</taxon>
        <taxon>Noelaerhabdaceae</taxon>
        <taxon>Emiliania</taxon>
    </lineage>
</organism>
<dbReference type="RefSeq" id="XP_005775511.1">
    <property type="nucleotide sequence ID" value="XM_005775454.1"/>
</dbReference>
<dbReference type="GO" id="GO:0008422">
    <property type="term" value="F:beta-glucosidase activity"/>
    <property type="evidence" value="ECO:0007669"/>
    <property type="project" value="TreeGrafter"/>
</dbReference>
<dbReference type="HOGENOM" id="CLU_001859_1_3_1"/>
<reference evidence="6" key="1">
    <citation type="journal article" date="2013" name="Nature">
        <title>Pan genome of the phytoplankton Emiliania underpins its global distribution.</title>
        <authorList>
            <person name="Read B.A."/>
            <person name="Kegel J."/>
            <person name="Klute M.J."/>
            <person name="Kuo A."/>
            <person name="Lefebvre S.C."/>
            <person name="Maumus F."/>
            <person name="Mayer C."/>
            <person name="Miller J."/>
            <person name="Monier A."/>
            <person name="Salamov A."/>
            <person name="Young J."/>
            <person name="Aguilar M."/>
            <person name="Claverie J.M."/>
            <person name="Frickenhaus S."/>
            <person name="Gonzalez K."/>
            <person name="Herman E.K."/>
            <person name="Lin Y.C."/>
            <person name="Napier J."/>
            <person name="Ogata H."/>
            <person name="Sarno A.F."/>
            <person name="Shmutz J."/>
            <person name="Schroeder D."/>
            <person name="de Vargas C."/>
            <person name="Verret F."/>
            <person name="von Dassow P."/>
            <person name="Valentin K."/>
            <person name="Van de Peer Y."/>
            <person name="Wheeler G."/>
            <person name="Dacks J.B."/>
            <person name="Delwiche C.F."/>
            <person name="Dyhrman S.T."/>
            <person name="Glockner G."/>
            <person name="John U."/>
            <person name="Richards T."/>
            <person name="Worden A.Z."/>
            <person name="Zhang X."/>
            <person name="Grigoriev I.V."/>
            <person name="Allen A.E."/>
            <person name="Bidle K."/>
            <person name="Borodovsky M."/>
            <person name="Bowler C."/>
            <person name="Brownlee C."/>
            <person name="Cock J.M."/>
            <person name="Elias M."/>
            <person name="Gladyshev V.N."/>
            <person name="Groth M."/>
            <person name="Guda C."/>
            <person name="Hadaegh A."/>
            <person name="Iglesias-Rodriguez M.D."/>
            <person name="Jenkins J."/>
            <person name="Jones B.M."/>
            <person name="Lawson T."/>
            <person name="Leese F."/>
            <person name="Lindquist E."/>
            <person name="Lobanov A."/>
            <person name="Lomsadze A."/>
            <person name="Malik S.B."/>
            <person name="Marsh M.E."/>
            <person name="Mackinder L."/>
            <person name="Mock T."/>
            <person name="Mueller-Roeber B."/>
            <person name="Pagarete A."/>
            <person name="Parker M."/>
            <person name="Probert I."/>
            <person name="Quesneville H."/>
            <person name="Raines C."/>
            <person name="Rensing S.A."/>
            <person name="Riano-Pachon D.M."/>
            <person name="Richier S."/>
            <person name="Rokitta S."/>
            <person name="Shiraiwa Y."/>
            <person name="Soanes D.M."/>
            <person name="van der Giezen M."/>
            <person name="Wahlund T.M."/>
            <person name="Williams B."/>
            <person name="Wilson W."/>
            <person name="Wolfe G."/>
            <person name="Wurch L.L."/>
        </authorList>
    </citation>
    <scope>NUCLEOTIDE SEQUENCE</scope>
</reference>
<dbReference type="SUPFAM" id="SSF51445">
    <property type="entry name" value="(Trans)glycosidases"/>
    <property type="match status" value="1"/>
</dbReference>
<evidence type="ECO:0000256" key="1">
    <source>
        <dbReference type="ARBA" id="ARBA00010838"/>
    </source>
</evidence>
<dbReference type="AlphaFoldDB" id="A0A0D3JHU7"/>
<dbReference type="EnsemblProtists" id="EOD23082">
    <property type="protein sequence ID" value="EOD23082"/>
    <property type="gene ID" value="EMIHUDRAFT_52388"/>
</dbReference>
<dbReference type="InterPro" id="IPR017853">
    <property type="entry name" value="GH"/>
</dbReference>
<dbReference type="Proteomes" id="UP000013827">
    <property type="component" value="Unassembled WGS sequence"/>
</dbReference>
<name>A0A0D3JHU7_EMIH1</name>
<reference evidence="5" key="2">
    <citation type="submission" date="2024-10" db="UniProtKB">
        <authorList>
            <consortium name="EnsemblProtists"/>
        </authorList>
    </citation>
    <scope>IDENTIFICATION</scope>
</reference>
<dbReference type="KEGG" id="ehx:EMIHUDRAFT_52388"/>
<dbReference type="Gene3D" id="3.20.20.80">
    <property type="entry name" value="Glycosidases"/>
    <property type="match status" value="1"/>
</dbReference>
<sequence length="506" mass="56310">PPPFFFGAATAAYQIEGFREAGGRQPSVWDAFDTDNMSPAMPARKPNGEPNVHKNESGKIADRDYANFPQTTELLQHYGFDAYRMSLSWTRILSRPTVNEAGIQHYVEVLQGLKAAGLLVAVTMWHWDTPLVVEEWAQLTQCAETNQYTRDTTGSAWLCPAIADLFAEYAQVVTSRLDHYVDHWITLNEPLTVVGVGYAPPAKHAPGRCADRSLCWAGNDTIEPYYAAKNMMRAHAKAYRAYDGGSPMGFAANADWFEPVSGCAADHHAAANAIVWQIGLFWDLLATGDWAPEIAKAVPHPRLPSLSAEDKVLLRGAHGSVYYQNMYTSHYAWAPPSFGTDNSAGTGSINHVTGHVIGPVAPGSGWLRFTPTGLPKLQRWIAARYAALDLKIVVTENGWGGQYPTEQDAINDMQRCQYYRQYIGNMSKYVPEDGTYENGPLILSKQKPTILGYFAWSLLDNYEWNDGYSQRFGITHVEFCGARNDRTCMQKRTPKMSGSWFAEVLK</sequence>
<proteinExistence type="inferred from homology"/>
<dbReference type="InterPro" id="IPR001360">
    <property type="entry name" value="Glyco_hydro_1"/>
</dbReference>
<evidence type="ECO:0000256" key="3">
    <source>
        <dbReference type="ARBA" id="ARBA00023295"/>
    </source>
</evidence>
<protein>
    <recommendedName>
        <fullName evidence="7">Glycoside hydrolase family 1 protein</fullName>
    </recommendedName>
</protein>
<dbReference type="GO" id="GO:0005975">
    <property type="term" value="P:carbohydrate metabolic process"/>
    <property type="evidence" value="ECO:0007669"/>
    <property type="project" value="InterPro"/>
</dbReference>
<evidence type="ECO:0000313" key="5">
    <source>
        <dbReference type="EnsemblProtists" id="EOD23082"/>
    </source>
</evidence>